<dbReference type="Pfam" id="PF19546">
    <property type="entry name" value="DUF6070"/>
    <property type="match status" value="1"/>
</dbReference>
<evidence type="ECO:0000313" key="3">
    <source>
        <dbReference type="Proteomes" id="UP000712157"/>
    </source>
</evidence>
<name>A0A949K697_9FIRM</name>
<dbReference type="InterPro" id="IPR045714">
    <property type="entry name" value="DUF6070"/>
</dbReference>
<organism evidence="2 3">
    <name type="scientific">Diplocloster agilis</name>
    <dbReference type="NCBI Taxonomy" id="2850323"/>
    <lineage>
        <taxon>Bacteria</taxon>
        <taxon>Bacillati</taxon>
        <taxon>Bacillota</taxon>
        <taxon>Clostridia</taxon>
        <taxon>Lachnospirales</taxon>
        <taxon>Lachnospiraceae</taxon>
        <taxon>Diplocloster</taxon>
    </lineage>
</organism>
<evidence type="ECO:0000256" key="1">
    <source>
        <dbReference type="SAM" id="MobiDB-lite"/>
    </source>
</evidence>
<dbReference type="Proteomes" id="UP000712157">
    <property type="component" value="Unassembled WGS sequence"/>
</dbReference>
<proteinExistence type="predicted"/>
<dbReference type="RefSeq" id="WP_238720742.1">
    <property type="nucleotide sequence ID" value="NZ_JAHQCW010000005.1"/>
</dbReference>
<dbReference type="EMBL" id="JAHQCW010000005">
    <property type="protein sequence ID" value="MBU9735757.1"/>
    <property type="molecule type" value="Genomic_DNA"/>
</dbReference>
<dbReference type="PROSITE" id="PS51257">
    <property type="entry name" value="PROKAR_LIPOPROTEIN"/>
    <property type="match status" value="1"/>
</dbReference>
<evidence type="ECO:0000313" key="2">
    <source>
        <dbReference type="EMBL" id="MBU9735757.1"/>
    </source>
</evidence>
<dbReference type="AlphaFoldDB" id="A0A949K697"/>
<comment type="caution">
    <text evidence="2">The sequence shown here is derived from an EMBL/GenBank/DDBJ whole genome shotgun (WGS) entry which is preliminary data.</text>
</comment>
<reference evidence="2" key="1">
    <citation type="submission" date="2021-06" db="EMBL/GenBank/DDBJ databases">
        <title>Description of novel taxa of the family Lachnospiraceae.</title>
        <authorList>
            <person name="Chaplin A.V."/>
            <person name="Sokolova S.R."/>
            <person name="Pikina A.P."/>
            <person name="Korzhanova M."/>
            <person name="Belova V."/>
            <person name="Korostin D."/>
            <person name="Efimov B.A."/>
        </authorList>
    </citation>
    <scope>NUCLEOTIDE SEQUENCE</scope>
    <source>
        <strain evidence="2">ASD5720</strain>
    </source>
</reference>
<gene>
    <name evidence="2" type="ORF">KTH89_04355</name>
</gene>
<sequence>MKKRVVLMGMMIVGIVIGLGGSVGCGGRMEDKVGEDGAGIEGVTQTPGRGEETGFYPLTGTEEDEGVCRLPVSDGEKEQAASECVFVMDAVRDIYERADKGTAANIVISRSDRELMAERIGETGKAAVVADSGDGIGNGGGMEEFLDGAGKGQRGETAVFEVHGDGGIGQKWFRFDGERMELLYTCAVWDGFVPVVNETVRMEVKDWSYTEKGWFIYELRVPEPPVVSEVVNGFEMIRVKPVEERAREIMREFLEPVGYQGHNLFSSDWDGEHLDGLDFNGLFEYMYPLKYNHAYEFSEDTRGIPAPVFEGVLTEFLPVSREQLKEFAVFEEQDNCYGWAALSCGNYTPKAFDTSKPEINGISENPDGTVSLTVDAVCQILGTDRLFTHELRVRFTDDGCIRFLGNRVLMPAEMPDYQYRVR</sequence>
<accession>A0A949K697</accession>
<keyword evidence="3" id="KW-1185">Reference proteome</keyword>
<feature type="region of interest" description="Disordered" evidence="1">
    <location>
        <begin position="34"/>
        <end position="61"/>
    </location>
</feature>
<protein>
    <submittedName>
        <fullName evidence="2">Uncharacterized protein</fullName>
    </submittedName>
</protein>